<gene>
    <name evidence="2" type="ORF">EST38_g14646</name>
</gene>
<feature type="domain" description="Alcohol dehydrogenase-like N-terminal" evidence="1">
    <location>
        <begin position="30"/>
        <end position="95"/>
    </location>
</feature>
<dbReference type="OrthoDB" id="3233595at2759"/>
<dbReference type="Proteomes" id="UP000290288">
    <property type="component" value="Unassembled WGS sequence"/>
</dbReference>
<comment type="caution">
    <text evidence="2">The sequence shown here is derived from an EMBL/GenBank/DDBJ whole genome shotgun (WGS) entry which is preliminary data.</text>
</comment>
<evidence type="ECO:0000313" key="2">
    <source>
        <dbReference type="EMBL" id="RXW11209.1"/>
    </source>
</evidence>
<proteinExistence type="predicted"/>
<keyword evidence="3" id="KW-1185">Reference proteome</keyword>
<dbReference type="Pfam" id="PF08240">
    <property type="entry name" value="ADH_N"/>
    <property type="match status" value="1"/>
</dbReference>
<dbReference type="PANTHER" id="PTHR45348">
    <property type="entry name" value="HYPOTHETICAL OXIDOREDUCTASE (EUROFUNG)"/>
    <property type="match status" value="1"/>
</dbReference>
<dbReference type="AlphaFoldDB" id="A0A4Q2CXR9"/>
<protein>
    <recommendedName>
        <fullName evidence="1">Alcohol dehydrogenase-like N-terminal domain-containing protein</fullName>
    </recommendedName>
</protein>
<dbReference type="EMBL" id="SDEE01002187">
    <property type="protein sequence ID" value="RXW11209.1"/>
    <property type="molecule type" value="Genomic_DNA"/>
</dbReference>
<dbReference type="InterPro" id="IPR047122">
    <property type="entry name" value="Trans-enoyl_RdTase-like"/>
</dbReference>
<organism evidence="2 3">
    <name type="scientific">Candolleomyces aberdarensis</name>
    <dbReference type="NCBI Taxonomy" id="2316362"/>
    <lineage>
        <taxon>Eukaryota</taxon>
        <taxon>Fungi</taxon>
        <taxon>Dikarya</taxon>
        <taxon>Basidiomycota</taxon>
        <taxon>Agaricomycotina</taxon>
        <taxon>Agaricomycetes</taxon>
        <taxon>Agaricomycetidae</taxon>
        <taxon>Agaricales</taxon>
        <taxon>Agaricineae</taxon>
        <taxon>Psathyrellaceae</taxon>
        <taxon>Candolleomyces</taxon>
    </lineage>
</organism>
<dbReference type="PANTHER" id="PTHR45348:SF2">
    <property type="entry name" value="ZINC-TYPE ALCOHOL DEHYDROGENASE-LIKE PROTEIN C2E1P3.01"/>
    <property type="match status" value="1"/>
</dbReference>
<name>A0A4Q2CXR9_9AGAR</name>
<dbReference type="GO" id="GO:0016651">
    <property type="term" value="F:oxidoreductase activity, acting on NAD(P)H"/>
    <property type="evidence" value="ECO:0007669"/>
    <property type="project" value="InterPro"/>
</dbReference>
<dbReference type="Gene3D" id="3.90.180.10">
    <property type="entry name" value="Medium-chain alcohol dehydrogenases, catalytic domain"/>
    <property type="match status" value="1"/>
</dbReference>
<reference evidence="2 3" key="1">
    <citation type="submission" date="2019-01" db="EMBL/GenBank/DDBJ databases">
        <title>Draft genome sequence of Psathyrella aberdarensis IHI B618.</title>
        <authorList>
            <person name="Buettner E."/>
            <person name="Kellner H."/>
        </authorList>
    </citation>
    <scope>NUCLEOTIDE SEQUENCE [LARGE SCALE GENOMIC DNA]</scope>
    <source>
        <strain evidence="2 3">IHI B618</strain>
    </source>
</reference>
<dbReference type="InterPro" id="IPR011032">
    <property type="entry name" value="GroES-like_sf"/>
</dbReference>
<evidence type="ECO:0000313" key="3">
    <source>
        <dbReference type="Proteomes" id="UP000290288"/>
    </source>
</evidence>
<dbReference type="SUPFAM" id="SSF50129">
    <property type="entry name" value="GroES-like"/>
    <property type="match status" value="1"/>
</dbReference>
<sequence>MSTSTTQQALFLTERFGDFMVSTAPIYKPGKDEVLVKIYAAGLNPIDWKIRKYGVYVDTFPSVLGVDIAGEVIESGEGVSEFAKGDRVLFQGIFDQNNHTGFQQFTTADVRTLAKV</sequence>
<dbReference type="STRING" id="2316362.A0A4Q2CXR9"/>
<dbReference type="InterPro" id="IPR013154">
    <property type="entry name" value="ADH-like_N"/>
</dbReference>
<evidence type="ECO:0000259" key="1">
    <source>
        <dbReference type="Pfam" id="PF08240"/>
    </source>
</evidence>
<accession>A0A4Q2CXR9</accession>